<keyword evidence="2" id="KW-1185">Reference proteome</keyword>
<proteinExistence type="predicted"/>
<protein>
    <submittedName>
        <fullName evidence="1">Uncharacterized protein</fullName>
    </submittedName>
</protein>
<reference evidence="1 2" key="1">
    <citation type="submission" date="2024-02" db="EMBL/GenBank/DDBJ databases">
        <title>A draft genome for the cacao thread blight pathogen Marasmius crinis-equi.</title>
        <authorList>
            <person name="Cohen S.P."/>
            <person name="Baruah I.K."/>
            <person name="Amoako-Attah I."/>
            <person name="Bukari Y."/>
            <person name="Meinhardt L.W."/>
            <person name="Bailey B.A."/>
        </authorList>
    </citation>
    <scope>NUCLEOTIDE SEQUENCE [LARGE SCALE GENOMIC DNA]</scope>
    <source>
        <strain evidence="1 2">GH-76</strain>
    </source>
</reference>
<evidence type="ECO:0000313" key="2">
    <source>
        <dbReference type="Proteomes" id="UP001465976"/>
    </source>
</evidence>
<name>A0ABR3EZI2_9AGAR</name>
<accession>A0ABR3EZI2</accession>
<sequence length="219" mass="25386">MPRPKLYKTKEDKRLAMCRKSQRYYNRNSDVIKAKKKTKRAVRKDGKGLAEDVEDVECGGVLATVESVESVSCGWKGELLPTGDEQAAAELFEIRCLYRALTNDQPVLFFEQLYHDFSLWIAANPSAQLSDSPMRSVEQKLQEMQRKEQWARRKLWVATGGSSHYEDAWRISKVLSRAIVCVEDIEMTVGDSVSLEERFLQEDFFFQRASCTRERWLQM</sequence>
<evidence type="ECO:0000313" key="1">
    <source>
        <dbReference type="EMBL" id="KAL0568345.1"/>
    </source>
</evidence>
<dbReference type="EMBL" id="JBAHYK010001361">
    <property type="protein sequence ID" value="KAL0568345.1"/>
    <property type="molecule type" value="Genomic_DNA"/>
</dbReference>
<gene>
    <name evidence="1" type="ORF">V5O48_013641</name>
</gene>
<dbReference type="Proteomes" id="UP001465976">
    <property type="component" value="Unassembled WGS sequence"/>
</dbReference>
<organism evidence="1 2">
    <name type="scientific">Marasmius crinis-equi</name>
    <dbReference type="NCBI Taxonomy" id="585013"/>
    <lineage>
        <taxon>Eukaryota</taxon>
        <taxon>Fungi</taxon>
        <taxon>Dikarya</taxon>
        <taxon>Basidiomycota</taxon>
        <taxon>Agaricomycotina</taxon>
        <taxon>Agaricomycetes</taxon>
        <taxon>Agaricomycetidae</taxon>
        <taxon>Agaricales</taxon>
        <taxon>Marasmiineae</taxon>
        <taxon>Marasmiaceae</taxon>
        <taxon>Marasmius</taxon>
    </lineage>
</organism>
<comment type="caution">
    <text evidence="1">The sequence shown here is derived from an EMBL/GenBank/DDBJ whole genome shotgun (WGS) entry which is preliminary data.</text>
</comment>